<dbReference type="EMBL" id="JBIMZQ010000008">
    <property type="protein sequence ID" value="KAL3669977.1"/>
    <property type="molecule type" value="Genomic_DNA"/>
</dbReference>
<proteinExistence type="predicted"/>
<evidence type="ECO:0000256" key="1">
    <source>
        <dbReference type="SAM" id="MobiDB-lite"/>
    </source>
</evidence>
<comment type="caution">
    <text evidence="2">The sequence shown here is derived from an EMBL/GenBank/DDBJ whole genome shotgun (WGS) entry which is preliminary data.</text>
</comment>
<organism evidence="2 3">
    <name type="scientific">Phytophthora oleae</name>
    <dbReference type="NCBI Taxonomy" id="2107226"/>
    <lineage>
        <taxon>Eukaryota</taxon>
        <taxon>Sar</taxon>
        <taxon>Stramenopiles</taxon>
        <taxon>Oomycota</taxon>
        <taxon>Peronosporomycetes</taxon>
        <taxon>Peronosporales</taxon>
        <taxon>Peronosporaceae</taxon>
        <taxon>Phytophthora</taxon>
    </lineage>
</organism>
<sequence>MDKDQPGVVQCRKGPDDEPVQQDLRRKVDGLLTEPEKVSRMFMHFLEDLSPPPLNAEKMLELHSKIHPYVPDEFQDSFIYAAPSEQLQTDAKTAKQARREHRAAMAATAKANQDRRGREADDEARPTPKKSRN</sequence>
<protein>
    <submittedName>
        <fullName evidence="2">Uncharacterized protein</fullName>
    </submittedName>
</protein>
<dbReference type="PANTHER" id="PTHR34415">
    <property type="entry name" value="INTEGRASE CATALYTIC DOMAIN-CONTAINING PROTEIN"/>
    <property type="match status" value="1"/>
</dbReference>
<keyword evidence="3" id="KW-1185">Reference proteome</keyword>
<reference evidence="2 3" key="1">
    <citation type="submission" date="2024-09" db="EMBL/GenBank/DDBJ databases">
        <title>Genome sequencing and assembly of Phytophthora oleae, isolate VK10A, causative agent of rot of olive drupes.</title>
        <authorList>
            <person name="Conti Taguali S."/>
            <person name="Riolo M."/>
            <person name="La Spada F."/>
            <person name="Cacciola S.O."/>
            <person name="Dionisio G."/>
        </authorList>
    </citation>
    <scope>NUCLEOTIDE SEQUENCE [LARGE SCALE GENOMIC DNA]</scope>
    <source>
        <strain evidence="2 3">VK10A</strain>
    </source>
</reference>
<dbReference type="Proteomes" id="UP001632037">
    <property type="component" value="Unassembled WGS sequence"/>
</dbReference>
<feature type="compositionally biased region" description="Basic and acidic residues" evidence="1">
    <location>
        <begin position="112"/>
        <end position="126"/>
    </location>
</feature>
<dbReference type="AlphaFoldDB" id="A0ABD3FSR0"/>
<name>A0ABD3FSR0_9STRA</name>
<feature type="region of interest" description="Disordered" evidence="1">
    <location>
        <begin position="1"/>
        <end position="21"/>
    </location>
</feature>
<gene>
    <name evidence="2" type="ORF">V7S43_019109</name>
</gene>
<accession>A0ABD3FSR0</accession>
<dbReference type="PANTHER" id="PTHR34415:SF1">
    <property type="entry name" value="INTEGRASE CATALYTIC DOMAIN-CONTAINING PROTEIN"/>
    <property type="match status" value="1"/>
</dbReference>
<feature type="region of interest" description="Disordered" evidence="1">
    <location>
        <begin position="89"/>
        <end position="133"/>
    </location>
</feature>
<evidence type="ECO:0000313" key="3">
    <source>
        <dbReference type="Proteomes" id="UP001632037"/>
    </source>
</evidence>
<evidence type="ECO:0000313" key="2">
    <source>
        <dbReference type="EMBL" id="KAL3669977.1"/>
    </source>
</evidence>